<proteinExistence type="predicted"/>
<dbReference type="SMART" id="SM00587">
    <property type="entry name" value="CHK"/>
    <property type="match status" value="1"/>
</dbReference>
<dbReference type="PANTHER" id="PTHR11012:SF30">
    <property type="entry name" value="PROTEIN KINASE-LIKE DOMAIN-CONTAINING"/>
    <property type="match status" value="1"/>
</dbReference>
<accession>A0A9P0FE74</accession>
<keyword evidence="3" id="KW-1185">Reference proteome</keyword>
<gene>
    <name evidence="2" type="ORF">MELIAE_LOCUS3195</name>
</gene>
<dbReference type="EMBL" id="OV121133">
    <property type="protein sequence ID" value="CAH0550362.1"/>
    <property type="molecule type" value="Genomic_DNA"/>
</dbReference>
<dbReference type="InterPro" id="IPR004119">
    <property type="entry name" value="EcKL"/>
</dbReference>
<sequence>MEVPEQVENILKTITKDENIDEYDIDIHAGNKKGDGFLGELLFLDVIEKKTDKVLSLVFKKAFQQANLRDKMPIRQTFINEIYFYEDVYPELNKLQSDGNITNKFTNIAKCFYSTLEPCKEYIVMENLKAKGFEVFDKTKLLSMEHIELIFKTYGRFHGISFALSKKNPEKFQEIDEKCVNVFNIFGTEDHFKTAMLTMAKSVYDKLIPGEDDKLIKSLEKYLDKGHDYYLEGINYKGKYNTINHGDCWSNNMMFKYDNGTVSEITVIDWQLIKVGSPMHDLVYCLYTGTGKEVYSQLDYIHKIYYNSLTSTLKEFNLDVEEIYPFEALKEDWQVVSKFAMMFAFMICKIKLAVQEDMFDLTDFDTKEQRENPMFKMRVADSYDVMMKDLVTHMYDIGVL</sequence>
<dbReference type="InterPro" id="IPR015897">
    <property type="entry name" value="CHK_kinase-like"/>
</dbReference>
<dbReference type="AlphaFoldDB" id="A0A9P0FE74"/>
<evidence type="ECO:0000259" key="1">
    <source>
        <dbReference type="SMART" id="SM00587"/>
    </source>
</evidence>
<name>A0A9P0FE74_BRAAE</name>
<evidence type="ECO:0000313" key="2">
    <source>
        <dbReference type="EMBL" id="CAH0550362.1"/>
    </source>
</evidence>
<evidence type="ECO:0000313" key="3">
    <source>
        <dbReference type="Proteomes" id="UP001154078"/>
    </source>
</evidence>
<dbReference type="Pfam" id="PF02958">
    <property type="entry name" value="EcKL"/>
    <property type="match status" value="1"/>
</dbReference>
<dbReference type="InterPro" id="IPR011009">
    <property type="entry name" value="Kinase-like_dom_sf"/>
</dbReference>
<dbReference type="Proteomes" id="UP001154078">
    <property type="component" value="Chromosome 2"/>
</dbReference>
<protein>
    <recommendedName>
        <fullName evidence="1">CHK kinase-like domain-containing protein</fullName>
    </recommendedName>
</protein>
<dbReference type="SUPFAM" id="SSF56112">
    <property type="entry name" value="Protein kinase-like (PK-like)"/>
    <property type="match status" value="1"/>
</dbReference>
<dbReference type="PANTHER" id="PTHR11012">
    <property type="entry name" value="PROTEIN KINASE-LIKE DOMAIN-CONTAINING"/>
    <property type="match status" value="1"/>
</dbReference>
<feature type="domain" description="CHK kinase-like" evidence="1">
    <location>
        <begin position="123"/>
        <end position="315"/>
    </location>
</feature>
<organism evidence="2 3">
    <name type="scientific">Brassicogethes aeneus</name>
    <name type="common">Rape pollen beetle</name>
    <name type="synonym">Meligethes aeneus</name>
    <dbReference type="NCBI Taxonomy" id="1431903"/>
    <lineage>
        <taxon>Eukaryota</taxon>
        <taxon>Metazoa</taxon>
        <taxon>Ecdysozoa</taxon>
        <taxon>Arthropoda</taxon>
        <taxon>Hexapoda</taxon>
        <taxon>Insecta</taxon>
        <taxon>Pterygota</taxon>
        <taxon>Neoptera</taxon>
        <taxon>Endopterygota</taxon>
        <taxon>Coleoptera</taxon>
        <taxon>Polyphaga</taxon>
        <taxon>Cucujiformia</taxon>
        <taxon>Nitidulidae</taxon>
        <taxon>Meligethinae</taxon>
        <taxon>Brassicogethes</taxon>
    </lineage>
</organism>
<dbReference type="Gene3D" id="3.90.1200.10">
    <property type="match status" value="1"/>
</dbReference>
<reference evidence="2" key="1">
    <citation type="submission" date="2021-12" db="EMBL/GenBank/DDBJ databases">
        <authorList>
            <person name="King R."/>
        </authorList>
    </citation>
    <scope>NUCLEOTIDE SEQUENCE</scope>
</reference>
<dbReference type="OrthoDB" id="190089at2759"/>